<evidence type="ECO:0000313" key="2">
    <source>
        <dbReference type="Proteomes" id="UP001178662"/>
    </source>
</evidence>
<accession>A0AA95EX76</accession>
<gene>
    <name evidence="1" type="ORF">P0Y55_10020</name>
</gene>
<reference evidence="1" key="1">
    <citation type="submission" date="2023-03" db="EMBL/GenBank/DDBJ databases">
        <title>Andean soil-derived lignocellulolytic bacterial consortium as a source of novel taxa and putative plastic-active enzymes.</title>
        <authorList>
            <person name="Diaz-Garcia L."/>
            <person name="Chuvochina M."/>
            <person name="Feuerriegel G."/>
            <person name="Bunk B."/>
            <person name="Sproer C."/>
            <person name="Streit W.R."/>
            <person name="Rodriguez L.M."/>
            <person name="Overmann J."/>
            <person name="Jimenez D.J."/>
        </authorList>
    </citation>
    <scope>NUCLEOTIDE SEQUENCE</scope>
    <source>
        <strain evidence="1">MAG 2441</strain>
    </source>
</reference>
<protein>
    <submittedName>
        <fullName evidence="1">Uncharacterized protein</fullName>
    </submittedName>
</protein>
<evidence type="ECO:0000313" key="1">
    <source>
        <dbReference type="EMBL" id="WEK52938.1"/>
    </source>
</evidence>
<name>A0AA95EX76_9BACL</name>
<proteinExistence type="predicted"/>
<organism evidence="1 2">
    <name type="scientific">Candidatus Cohnella colombiensis</name>
    <dbReference type="NCBI Taxonomy" id="3121368"/>
    <lineage>
        <taxon>Bacteria</taxon>
        <taxon>Bacillati</taxon>
        <taxon>Bacillota</taxon>
        <taxon>Bacilli</taxon>
        <taxon>Bacillales</taxon>
        <taxon>Paenibacillaceae</taxon>
        <taxon>Cohnella</taxon>
    </lineage>
</organism>
<dbReference type="Proteomes" id="UP001178662">
    <property type="component" value="Chromosome"/>
</dbReference>
<dbReference type="EMBL" id="CP119317">
    <property type="protein sequence ID" value="WEK52938.1"/>
    <property type="molecule type" value="Genomic_DNA"/>
</dbReference>
<dbReference type="SUPFAM" id="SSF52540">
    <property type="entry name" value="P-loop containing nucleoside triphosphate hydrolases"/>
    <property type="match status" value="1"/>
</dbReference>
<keyword evidence="2" id="KW-1185">Reference proteome</keyword>
<sequence length="1980" mass="232057">MNNYNSGEHDPYWYEAFVGLKYVLKMLDTDSGIEAVAFQARTINKLDDVIVKYLDGRSLCIQVKHTRAENNLTLSDLIRPSGGNSSSLLQDMAVAWEEGLKTIPNCIPELYTNRRGGKKWSRTASDSAYPPLPEFWKALRKDLKQAGNLSAIRLNSTYSAAWTDLLAQLGVLETDIKKYEFLRKLRLRLSRPDLEELELQMHEQIGRIFGISSSSFQREIFEKLAASLRFWITSIQGKVDFVYPEEVYNRLSLQTEVGDRDHLIRPPAPFFKSRLVFMERLIEQLGSRKHSIIFLKGSPGSGKSSLISQLAYEEPTIINLRYHAFKPITPEMKEIPPDSGRTVDPRVFWTALIDQIRAELTGKLYQYKVPIRCDYLTVDEIRNHTLRLAQELSNINHRPTVIAVDGIDHAARAGYLSHKHEDTFLPWLVHPEEVPSGVLFLLAGQPPEGYPAYPQWLKEDSSEVLHLEVPVVTESDIRQMLSHDFPREFIESAVKVIRENAVDNTLAAVFAVREAKGCTTVEELIERLRARKLHDGIHAYYDHIWIHAVQKIQTKVNYEIAYLNEKLSSYFSLSSERLDGETLKWIFRELLHTESDWNYLLKDLEPLVIEQDRGKFVLFHNDVRVYFMRYIRTHRGIMKDIAGSLADFYMAEPSYKIARHADLFSLLRQSGRMEEIVSIFNPSFIMEAWTIRRPIDEIKEQCRDMLAVVKKRKNWNDAGRVLEALRTVQQLLVSYEKANERNYFIAEDQRVPAFVPSEGIIKPPQTWKMHLLNQVFNDVRRLVKLGEYDRARQIMERWFKRNNVTPFQLIDLLEEYYVFESSFHRDNLTKGFLELIREWGELAGGALIYEWEIEKEEIRNSLEEQVASAYSDGFLHGSLNRSGLSFFRCLKRYLQYLVPEKREVLVEQMVDEQKWTELRYILKRTDHLIPSFQHRIKLAMYSAIANFETERFVRPVVEQGYDILEHKKMNYETDAKLYSCICFLRGWSYAESDLKQHAEEAIQAYFSYDRDPRTTDMIRLLFHSTYRMGAYYCLSMQEGYKLSKQDITMILYLLERLYLMDQSVYYHLVGYIEVRSFFMRMAMFLSRNDKALDKLLYPVIRDSMIEGEIFYLDMELIWGFLDSHGDRTSMELIFQRWTNEKGIIWDDNLQRVTYWVEKLATLGEKYQLQENARHLKEQFARRWFGISARKSSLNHIVQWVEILLYANPSLWKGQGKQLLDLCRQLDSESNLVTDYAVSVVMAAAQKDGVEILWAVLNENGMLDVDDFSKYKVTFDVLIRVLRDTFFTEEDLAALWILTVGGMSWRDRSSRAYIEDMRKCILKAAHRLGYSGLGAYMKQSTPYHFDIHNNRDRDNRPKRWFITRRERHPSWDSTWKRVERKIRKLSMEEAFDDFQRVVNNLDPHGGSMDHVVAFNYAEVLVHKLSTEPSYRYKEYTNILFEFAETHAVANYHRNEHYIQDFYSAFINLTADDKTRWRLLDPLIPGSIDYRELSYFIVKLEEMLQARAVKVGVEEIEEATNRVLSTYRQWLDWNVDVTSAIYSPSHLLNRMSWRQFTLNVLLSNLSSRNEHQIEAALQGLWGFVKWDHTVICDLISGWGNLGDYGEEWLLMLFERIAATYPSYYEAMKPLLAELKSRGELQISTQAEVIIETFERRQGIARGNSKPWVLQKLRAFISRFARSNEREGVHIIDYPPFQDRHFNQRLYQIASIFPDLVNELLGEMEDSEVSNSNPEKKLLNIIEKRIEKGTWERTSVYNEVQAYLPCDDPFLLLDPPRAFRSSTGWLKLGLMAMSQFDPEDACIQFMKQTRKGMRDGQELLGAALFHFNIVEGYYFTCGLSESWDINRPTASGRSFLFYNDEANFRESSPDLFHTFNHINGQKIPYCSTVHLVPSPVFRSLGWQPSIANPLVWEKQGKKMMWMEQIFGPFEEGVHPFLQRWICTKEGFAEVTRIKRNLRYMATFEPMKNNVSMMDFPNNVRVFM</sequence>
<dbReference type="InterPro" id="IPR027417">
    <property type="entry name" value="P-loop_NTPase"/>
</dbReference>